<gene>
    <name evidence="1" type="ORF">ASD8599_01749</name>
</gene>
<proteinExistence type="predicted"/>
<evidence type="ECO:0000313" key="2">
    <source>
        <dbReference type="Proteomes" id="UP000244880"/>
    </source>
</evidence>
<dbReference type="Pfam" id="PF11363">
    <property type="entry name" value="DUF3164"/>
    <property type="match status" value="1"/>
</dbReference>
<dbReference type="Proteomes" id="UP000244880">
    <property type="component" value="Unassembled WGS sequence"/>
</dbReference>
<dbReference type="RefSeq" id="WP_108828138.1">
    <property type="nucleotide sequence ID" value="NZ_OMOR01000001.1"/>
</dbReference>
<dbReference type="AlphaFoldDB" id="A0A2R8BD49"/>
<organism evidence="1 2">
    <name type="scientific">Ascidiaceihabitans donghaensis</name>
    <dbReference type="NCBI Taxonomy" id="1510460"/>
    <lineage>
        <taxon>Bacteria</taxon>
        <taxon>Pseudomonadati</taxon>
        <taxon>Pseudomonadota</taxon>
        <taxon>Alphaproteobacteria</taxon>
        <taxon>Rhodobacterales</taxon>
        <taxon>Paracoccaceae</taxon>
        <taxon>Ascidiaceihabitans</taxon>
    </lineage>
</organism>
<protein>
    <recommendedName>
        <fullName evidence="3">Sulfate transporter</fullName>
    </recommendedName>
</protein>
<sequence length="219" mass="24860">MTEQSLFKPATIPDGKRIVDDNVYMNNGEGGLDPVETIKPQDLLQDEVVRKILGFWIAASDQISRLKEHVVSDLDDFEALLAQEYDTSIGGKRGNKTFFSIDRLFRVEVRISDHIDFGPELQIAKALVDECVNDWASDARPEIRAIVNSAFQTEVEGKVNRSELIKLTKLDIEDERWQRGMKAIRDAQRVVGSKTYIRCYRRDAFDGPWSAVPIDMAKA</sequence>
<dbReference type="OrthoDB" id="7554786at2"/>
<dbReference type="InterPro" id="IPR021505">
    <property type="entry name" value="Phage_B3_Orf6"/>
</dbReference>
<name>A0A2R8BD49_9RHOB</name>
<evidence type="ECO:0008006" key="3">
    <source>
        <dbReference type="Google" id="ProtNLM"/>
    </source>
</evidence>
<accession>A0A2R8BD49</accession>
<reference evidence="1 2" key="1">
    <citation type="submission" date="2018-03" db="EMBL/GenBank/DDBJ databases">
        <authorList>
            <person name="Keele B.F."/>
        </authorList>
    </citation>
    <scope>NUCLEOTIDE SEQUENCE [LARGE SCALE GENOMIC DNA]</scope>
    <source>
        <strain evidence="1 2">CECT 8599</strain>
    </source>
</reference>
<dbReference type="EMBL" id="OMOR01000001">
    <property type="protein sequence ID" value="SPH21008.1"/>
    <property type="molecule type" value="Genomic_DNA"/>
</dbReference>
<keyword evidence="2" id="KW-1185">Reference proteome</keyword>
<evidence type="ECO:0000313" key="1">
    <source>
        <dbReference type="EMBL" id="SPH21008.1"/>
    </source>
</evidence>